<sequence>MTSTRANAHRPRTADGTTTQIRDNLTFMTGDWVFKGGVDLQFIDMKNRYLPNGNGSWVFPSYLAAQNWFTGSPASALQRCDIPGPLTTDGVGNFGEVPGQVPAGPECAPLQQAPAEGGLGLRFHRRIWSDNPDHNPQAPGPGSRPNDKEPGPRFRFTLDLFGNAKTILRGGYGWFSVSNPGQTTSGAIMNNGINLVSYYLPTSGDASLWAPDGTRPAYLSAAARWSGPLNAPGSLTAIPTSALLSGYQVQG</sequence>
<evidence type="ECO:0000256" key="1">
    <source>
        <dbReference type="SAM" id="MobiDB-lite"/>
    </source>
</evidence>
<feature type="region of interest" description="Disordered" evidence="1">
    <location>
        <begin position="127"/>
        <end position="153"/>
    </location>
</feature>
<organism evidence="2 3">
    <name type="scientific">Candidatus Geothrix odensensis</name>
    <dbReference type="NCBI Taxonomy" id="2954440"/>
    <lineage>
        <taxon>Bacteria</taxon>
        <taxon>Pseudomonadati</taxon>
        <taxon>Acidobacteriota</taxon>
        <taxon>Holophagae</taxon>
        <taxon>Holophagales</taxon>
        <taxon>Holophagaceae</taxon>
        <taxon>Geothrix</taxon>
    </lineage>
</organism>
<proteinExistence type="predicted"/>
<dbReference type="Proteomes" id="UP000709959">
    <property type="component" value="Unassembled WGS sequence"/>
</dbReference>
<evidence type="ECO:0000313" key="2">
    <source>
        <dbReference type="EMBL" id="MBK8574052.1"/>
    </source>
</evidence>
<protein>
    <submittedName>
        <fullName evidence="2">Uncharacterized protein</fullName>
    </submittedName>
</protein>
<accession>A0A936F6P7</accession>
<comment type="caution">
    <text evidence="2">The sequence shown here is derived from an EMBL/GenBank/DDBJ whole genome shotgun (WGS) entry which is preliminary data.</text>
</comment>
<dbReference type="AlphaFoldDB" id="A0A936F6P7"/>
<name>A0A936F6P7_9BACT</name>
<evidence type="ECO:0000313" key="3">
    <source>
        <dbReference type="Proteomes" id="UP000709959"/>
    </source>
</evidence>
<reference evidence="2 3" key="1">
    <citation type="submission" date="2020-10" db="EMBL/GenBank/DDBJ databases">
        <title>Connecting structure to function with the recovery of over 1000 high-quality activated sludge metagenome-assembled genomes encoding full-length rRNA genes using long-read sequencing.</title>
        <authorList>
            <person name="Singleton C.M."/>
            <person name="Petriglieri F."/>
            <person name="Kristensen J.M."/>
            <person name="Kirkegaard R.H."/>
            <person name="Michaelsen T.Y."/>
            <person name="Andersen M.H."/>
            <person name="Karst S.M."/>
            <person name="Dueholm M.S."/>
            <person name="Nielsen P.H."/>
            <person name="Albertsen M."/>
        </authorList>
    </citation>
    <scope>NUCLEOTIDE SEQUENCE [LARGE SCALE GENOMIC DNA]</scope>
    <source>
        <strain evidence="2">OdNE_18-Q3-R46-58_MAXAC.008</strain>
    </source>
</reference>
<dbReference type="EMBL" id="JADKCH010000035">
    <property type="protein sequence ID" value="MBK8574052.1"/>
    <property type="molecule type" value="Genomic_DNA"/>
</dbReference>
<gene>
    <name evidence="2" type="ORF">IPN91_15845</name>
</gene>